<dbReference type="RefSeq" id="WP_248340828.1">
    <property type="nucleotide sequence ID" value="NZ_AP025592.1"/>
</dbReference>
<accession>A0ABN6NB23</accession>
<evidence type="ECO:0000259" key="5">
    <source>
        <dbReference type="PROSITE" id="PS51379"/>
    </source>
</evidence>
<sequence length="179" mass="19290">MTTRFAMAVDTVRCVGCNACVIACKTENAVPEGGFRDWIAQEVHGAFPDLSMQIRSERCNHCAAPSCVDACPTGASHVAQGGVVAVARNKCTGCKACIAACPYGARYVHPEGYVDKCTFCLHRVTQGRAPACVETCPTRSLTFGDLADPDSPVSRLLRSRRFTVLREESGNRPQVFFLA</sequence>
<feature type="domain" description="4Fe-4S ferredoxin-type" evidence="5">
    <location>
        <begin position="5"/>
        <end position="35"/>
    </location>
</feature>
<keyword evidence="3" id="KW-0408">Iron</keyword>
<dbReference type="SUPFAM" id="SSF54862">
    <property type="entry name" value="4Fe-4S ferredoxins"/>
    <property type="match status" value="1"/>
</dbReference>
<evidence type="ECO:0000256" key="2">
    <source>
        <dbReference type="ARBA" id="ARBA00022723"/>
    </source>
</evidence>
<evidence type="ECO:0000313" key="7">
    <source>
        <dbReference type="Proteomes" id="UP001162734"/>
    </source>
</evidence>
<dbReference type="PROSITE" id="PS00198">
    <property type="entry name" value="4FE4S_FER_1"/>
    <property type="match status" value="1"/>
</dbReference>
<gene>
    <name evidence="6" type="ORF">AMPC_22550</name>
</gene>
<dbReference type="Pfam" id="PF12800">
    <property type="entry name" value="Fer4_4"/>
    <property type="match status" value="1"/>
</dbReference>
<organism evidence="6 7">
    <name type="scientific">Anaeromyxobacter paludicola</name>
    <dbReference type="NCBI Taxonomy" id="2918171"/>
    <lineage>
        <taxon>Bacteria</taxon>
        <taxon>Pseudomonadati</taxon>
        <taxon>Myxococcota</taxon>
        <taxon>Myxococcia</taxon>
        <taxon>Myxococcales</taxon>
        <taxon>Cystobacterineae</taxon>
        <taxon>Anaeromyxobacteraceae</taxon>
        <taxon>Anaeromyxobacter</taxon>
    </lineage>
</organism>
<dbReference type="Proteomes" id="UP001162734">
    <property type="component" value="Chromosome"/>
</dbReference>
<dbReference type="PANTHER" id="PTHR43177:SF3">
    <property type="entry name" value="PROTEIN NRFC HOMOLOG"/>
    <property type="match status" value="1"/>
</dbReference>
<name>A0ABN6NB23_9BACT</name>
<dbReference type="InterPro" id="IPR017900">
    <property type="entry name" value="4Fe4S_Fe_S_CS"/>
</dbReference>
<dbReference type="InterPro" id="IPR017896">
    <property type="entry name" value="4Fe4S_Fe-S-bd"/>
</dbReference>
<evidence type="ECO:0000256" key="3">
    <source>
        <dbReference type="ARBA" id="ARBA00023004"/>
    </source>
</evidence>
<feature type="domain" description="4Fe-4S ferredoxin-type" evidence="5">
    <location>
        <begin position="82"/>
        <end position="111"/>
    </location>
</feature>
<keyword evidence="7" id="KW-1185">Reference proteome</keyword>
<keyword evidence="4" id="KW-0411">Iron-sulfur</keyword>
<evidence type="ECO:0000313" key="6">
    <source>
        <dbReference type="EMBL" id="BDG09142.1"/>
    </source>
</evidence>
<evidence type="ECO:0000256" key="1">
    <source>
        <dbReference type="ARBA" id="ARBA00022485"/>
    </source>
</evidence>
<dbReference type="PROSITE" id="PS51379">
    <property type="entry name" value="4FE4S_FER_2"/>
    <property type="match status" value="3"/>
</dbReference>
<proteinExistence type="predicted"/>
<dbReference type="Gene3D" id="3.30.70.20">
    <property type="match status" value="2"/>
</dbReference>
<keyword evidence="1" id="KW-0004">4Fe-4S</keyword>
<dbReference type="EMBL" id="AP025592">
    <property type="protein sequence ID" value="BDG09142.1"/>
    <property type="molecule type" value="Genomic_DNA"/>
</dbReference>
<feature type="domain" description="4Fe-4S ferredoxin-type" evidence="5">
    <location>
        <begin position="50"/>
        <end position="81"/>
    </location>
</feature>
<dbReference type="Pfam" id="PF13247">
    <property type="entry name" value="Fer4_11"/>
    <property type="match status" value="1"/>
</dbReference>
<evidence type="ECO:0000256" key="4">
    <source>
        <dbReference type="ARBA" id="ARBA00023014"/>
    </source>
</evidence>
<dbReference type="PANTHER" id="PTHR43177">
    <property type="entry name" value="PROTEIN NRFC"/>
    <property type="match status" value="1"/>
</dbReference>
<dbReference type="InterPro" id="IPR050954">
    <property type="entry name" value="ET_IronSulfur_Cluster-Binding"/>
</dbReference>
<reference evidence="7" key="1">
    <citation type="journal article" date="2022" name="Int. J. Syst. Evol. Microbiol.">
        <title>Anaeromyxobacter oryzae sp. nov., Anaeromyxobacter diazotrophicus sp. nov. and Anaeromyxobacter paludicola sp. nov., isolated from paddy soils.</title>
        <authorList>
            <person name="Itoh H."/>
            <person name="Xu Z."/>
            <person name="Mise K."/>
            <person name="Masuda Y."/>
            <person name="Ushijima N."/>
            <person name="Hayakawa C."/>
            <person name="Shiratori Y."/>
            <person name="Senoo K."/>
        </authorList>
    </citation>
    <scope>NUCLEOTIDE SEQUENCE [LARGE SCALE GENOMIC DNA]</scope>
    <source>
        <strain evidence="7">Red630</strain>
    </source>
</reference>
<protein>
    <submittedName>
        <fullName evidence="6">4Fe-4S ferredoxin</fullName>
    </submittedName>
</protein>
<keyword evidence="2" id="KW-0479">Metal-binding</keyword>
<dbReference type="CDD" id="cd10551">
    <property type="entry name" value="PsrB"/>
    <property type="match status" value="1"/>
</dbReference>